<gene>
    <name evidence="13" type="ORF">CVLEPA_LOCUS295</name>
</gene>
<dbReference type="InterPro" id="IPR001711">
    <property type="entry name" value="PLipase_C_Pinositol-sp_Y"/>
</dbReference>
<dbReference type="InterPro" id="IPR015359">
    <property type="entry name" value="PLC_EF-hand-like"/>
</dbReference>
<evidence type="ECO:0000313" key="13">
    <source>
        <dbReference type="EMBL" id="CAK8671244.1"/>
    </source>
</evidence>
<comment type="caution">
    <text evidence="13">The sequence shown here is derived from an EMBL/GenBank/DDBJ whole genome shotgun (WGS) entry which is preliminary data.</text>
</comment>
<dbReference type="PROSITE" id="PS50222">
    <property type="entry name" value="EF_HAND_2"/>
    <property type="match status" value="1"/>
</dbReference>
<feature type="region of interest" description="Disordered" evidence="8">
    <location>
        <begin position="223"/>
        <end position="253"/>
    </location>
</feature>
<dbReference type="PROSITE" id="PS50003">
    <property type="entry name" value="PH_DOMAIN"/>
    <property type="match status" value="1"/>
</dbReference>
<feature type="domain" description="C2" evidence="10">
    <location>
        <begin position="1044"/>
        <end position="1174"/>
    </location>
</feature>
<evidence type="ECO:0000313" key="14">
    <source>
        <dbReference type="Proteomes" id="UP001642483"/>
    </source>
</evidence>
<feature type="compositionally biased region" description="Polar residues" evidence="8">
    <location>
        <begin position="1450"/>
        <end position="1460"/>
    </location>
</feature>
<evidence type="ECO:0000256" key="6">
    <source>
        <dbReference type="ARBA" id="ARBA00023674"/>
    </source>
</evidence>
<reference evidence="13 14" key="1">
    <citation type="submission" date="2024-02" db="EMBL/GenBank/DDBJ databases">
        <authorList>
            <person name="Daric V."/>
            <person name="Darras S."/>
        </authorList>
    </citation>
    <scope>NUCLEOTIDE SEQUENCE [LARGE SCALE GENOMIC DNA]</scope>
</reference>
<evidence type="ECO:0000256" key="5">
    <source>
        <dbReference type="ARBA" id="ARBA00023224"/>
    </source>
</evidence>
<dbReference type="Pfam" id="PF00168">
    <property type="entry name" value="C2"/>
    <property type="match status" value="1"/>
</dbReference>
<dbReference type="Pfam" id="PF00388">
    <property type="entry name" value="PI-PLC-X"/>
    <property type="match status" value="1"/>
</dbReference>
<dbReference type="Pfam" id="PF16457">
    <property type="entry name" value="PH_12"/>
    <property type="match status" value="1"/>
</dbReference>
<dbReference type="SMART" id="SM00148">
    <property type="entry name" value="PLCXc"/>
    <property type="match status" value="1"/>
</dbReference>
<dbReference type="InterPro" id="IPR011992">
    <property type="entry name" value="EF-hand-dom_pair"/>
</dbReference>
<evidence type="ECO:0000256" key="8">
    <source>
        <dbReference type="SAM" id="MobiDB-lite"/>
    </source>
</evidence>
<dbReference type="InterPro" id="IPR000909">
    <property type="entry name" value="PLipase_C_PInositol-sp_X_dom"/>
</dbReference>
<feature type="region of interest" description="Disordered" evidence="8">
    <location>
        <begin position="379"/>
        <end position="423"/>
    </location>
</feature>
<dbReference type="EC" id="3.1.4.11" evidence="2 7"/>
<dbReference type="PROSITE" id="PS50004">
    <property type="entry name" value="C2"/>
    <property type="match status" value="1"/>
</dbReference>
<dbReference type="Proteomes" id="UP001642483">
    <property type="component" value="Unassembled WGS sequence"/>
</dbReference>
<feature type="compositionally biased region" description="Polar residues" evidence="8">
    <location>
        <begin position="124"/>
        <end position="138"/>
    </location>
</feature>
<dbReference type="Gene3D" id="3.20.20.190">
    <property type="entry name" value="Phosphatidylinositol (PI) phosphodiesterase"/>
    <property type="match status" value="1"/>
</dbReference>
<keyword evidence="4 7" id="KW-0443">Lipid metabolism</keyword>
<feature type="region of interest" description="Disordered" evidence="8">
    <location>
        <begin position="305"/>
        <end position="339"/>
    </location>
</feature>
<evidence type="ECO:0000259" key="11">
    <source>
        <dbReference type="PROSITE" id="PS50008"/>
    </source>
</evidence>
<feature type="compositionally biased region" description="Polar residues" evidence="8">
    <location>
        <begin position="1201"/>
        <end position="1212"/>
    </location>
</feature>
<evidence type="ECO:0000259" key="10">
    <source>
        <dbReference type="PROSITE" id="PS50004"/>
    </source>
</evidence>
<feature type="compositionally biased region" description="Basic residues" evidence="8">
    <location>
        <begin position="1222"/>
        <end position="1232"/>
    </location>
</feature>
<keyword evidence="7" id="KW-0378">Hydrolase</keyword>
<dbReference type="PROSITE" id="PS50008">
    <property type="entry name" value="PIPLC_Y_DOMAIN"/>
    <property type="match status" value="1"/>
</dbReference>
<dbReference type="Pfam" id="PF00387">
    <property type="entry name" value="PI-PLC-Y"/>
    <property type="match status" value="1"/>
</dbReference>
<dbReference type="SUPFAM" id="SSF50729">
    <property type="entry name" value="PH domain-like"/>
    <property type="match status" value="1"/>
</dbReference>
<name>A0ABP0EV36_CLALP</name>
<accession>A0ABP0EV36</accession>
<evidence type="ECO:0000256" key="7">
    <source>
        <dbReference type="RuleBase" id="RU361133"/>
    </source>
</evidence>
<dbReference type="PANTHER" id="PTHR10336:SF196">
    <property type="entry name" value="PHOSPHOINOSITIDE PHOSPHOLIPASE C"/>
    <property type="match status" value="1"/>
</dbReference>
<feature type="region of interest" description="Disordered" evidence="8">
    <location>
        <begin position="1450"/>
        <end position="1476"/>
    </location>
</feature>
<feature type="region of interest" description="Disordered" evidence="8">
    <location>
        <begin position="1351"/>
        <end position="1371"/>
    </location>
</feature>
<dbReference type="PROSITE" id="PS50007">
    <property type="entry name" value="PIPLC_X_DOMAIN"/>
    <property type="match status" value="1"/>
</dbReference>
<sequence length="1603" mass="177928">MEIQVERANVVVSSNIAAQDPDYPKKSGSNSDSGRSSTAEEDIEIGLINEVDLCNNLSLKADPSEVTCGGSCHGAGNGLALTEAVSCANNPCLLRKNKPPDLELKPTTPESEDSPPGVEKQPLTRESSTESDNQSPLQFITLRKRVTKSFGANELNSPFVKRASRLEQILEIPDVAAALVRDEGYDMMMRRRSHDNREVNKLLAGRQPTPGGKKLANDQFVFEPGSVDPPDVDLESTTTESDTSSIASSVLSNPTISPDIHKSAISHVGLVRAEARNGDRDVAEALKRISDCSVPTTVFNASLDRESPQLSPFKKGKKLKKSARVDVDGDGETTPTPRTRSFLARLKFTSGGSGRSSSTSSLDGWQSLTRALARVGVLSSASSDTDVNPPLTPILKKRTAPIWDREPPSSPKEPGTRASLHKKTVSFSSLPSESCVKNASDCVSLMQAGHQFVKMRSNSRVYNRFYWLNENMSCLHWEPTKKDSGKARIDVTNIREIRPGKTTELFLTSDISTHFPDECSFSIIHWDGKTLDLIANSPDDANIWVTGLRCLMSSQDVEGLRMRSDHRDTWLSSMFDEADINKDGYLDEEESIKLLKSLHDGIRELRIKQKLQEHFLFKENDKSRLSRDEFIEIFKDVATRPEVYFLLARYATKNDQLSLDDLRLFLETEQGVCDVTNDDCVRIIEEFEPSEVTKAIPALGIDGFTKYLMSDNCSVFDPKHLKVCQDMTQPLSHYFIASSHNTYLMEDQVSGPSSVSAYVRALLRCCRCVELDCWDGPNGEPVVSHGHTPTNKIPFKQAIEAIKDSAFRASPYPVILTIENHCSESQQTAMTSHLKSVLGDKMYTEAINSDTHELPSPESLKHKFLIRARKLPLECTGDVGYVSEDDEGKEVNYKVCDPTNSPGTPPVDDPFSMIDQAEQKQPLVRELSDLVTICECVRLRDSFAIHRQTYSCQHTSSLHEKTAARLVETLPEEFVNHNKKYLTRVYPSGLRVDSSNFNPQDYWNCGVQIASLNYQTPGLMMDINDGKFSMNGGCGYVLKPAIMRDPMAYYSSQLRDSIPGVKPKLLHLRVISGQNFPKPRGGGAKGQVIDPYVLIEIFGVPADCAEQRTRTAPNNSGVSPIFDESFEFHLVVSSLGLVRFVVLDDDFIGDEFIGQYTIPFECLRPGYRHLRLRSIFDEPLENATLFVHIAISDAEGPSPGSAASTPNLTSNAAPRIPGKRGSTQKRQRKTRGRKDASSILQIRDVGRPAVDDLFRGATEHIQFAATLRDTWRWSLSYFRETCGVTPLASVKQCIRALGQRSRTDACAPEAVSRQKRKYSTPVEPELTKLDDNRSVAELKRRATSTDVLVTQLRRQPSDTSQSSTESSNTAPAHVSLLRHNNRFMLHLKGQCATNETWRKTALAFDALIADSLALRAKAKACCDALTAIYQKAVKLSADFPVILDNGSAPSKNDDVTSVTNGAPPLKKKSSKKKLSMSLDLERRKRQMSEENFRWNCSVIKGQRDVLMTSYTEVRKLMSDIWETGVEVGLAEQQEEKEVNGVESANENSNNNVKIMASQSNGNGVELTTFKRAVGQFTRPRSKSVPKLIKRSISDDDNFPVTSL</sequence>
<feature type="compositionally biased region" description="Basic residues" evidence="8">
    <location>
        <begin position="1465"/>
        <end position="1474"/>
    </location>
</feature>
<evidence type="ECO:0000259" key="12">
    <source>
        <dbReference type="PROSITE" id="PS50222"/>
    </source>
</evidence>
<keyword evidence="3 7" id="KW-0442">Lipid degradation</keyword>
<keyword evidence="14" id="KW-1185">Reference proteome</keyword>
<proteinExistence type="predicted"/>
<dbReference type="SUPFAM" id="SSF49562">
    <property type="entry name" value="C2 domain (Calcium/lipid-binding domain, CaLB)"/>
    <property type="match status" value="1"/>
</dbReference>
<dbReference type="PANTHER" id="PTHR10336">
    <property type="entry name" value="PHOSPHOINOSITIDE-SPECIFIC PHOSPHOLIPASE C FAMILY PROTEIN"/>
    <property type="match status" value="1"/>
</dbReference>
<comment type="cofactor">
    <cofactor evidence="1">
        <name>Ca(2+)</name>
        <dbReference type="ChEBI" id="CHEBI:29108"/>
    </cofactor>
</comment>
<feature type="region of interest" description="Disordered" evidence="8">
    <location>
        <begin position="16"/>
        <end position="40"/>
    </location>
</feature>
<dbReference type="PRINTS" id="PR00390">
    <property type="entry name" value="PHPHLIPASEC"/>
</dbReference>
<dbReference type="InterPro" id="IPR002048">
    <property type="entry name" value="EF_hand_dom"/>
</dbReference>
<dbReference type="CDD" id="cd16206">
    <property type="entry name" value="EFh_PRIP"/>
    <property type="match status" value="1"/>
</dbReference>
<dbReference type="Gene3D" id="2.60.40.150">
    <property type="entry name" value="C2 domain"/>
    <property type="match status" value="1"/>
</dbReference>
<evidence type="ECO:0000256" key="1">
    <source>
        <dbReference type="ARBA" id="ARBA00001913"/>
    </source>
</evidence>
<dbReference type="CDD" id="cd00275">
    <property type="entry name" value="C2_PLC_like"/>
    <property type="match status" value="1"/>
</dbReference>
<evidence type="ECO:0000256" key="2">
    <source>
        <dbReference type="ARBA" id="ARBA00012368"/>
    </source>
</evidence>
<dbReference type="InterPro" id="IPR000008">
    <property type="entry name" value="C2_dom"/>
</dbReference>
<dbReference type="CDD" id="cd13364">
    <property type="entry name" value="PH_PLC_eta"/>
    <property type="match status" value="1"/>
</dbReference>
<dbReference type="SMART" id="SM00233">
    <property type="entry name" value="PH"/>
    <property type="match status" value="1"/>
</dbReference>
<comment type="catalytic activity">
    <reaction evidence="6">
        <text>a 1,2-diacyl-sn-glycero-3-phospho-(1D-myo-inositol-4,5-bisphosphate) + H2O = 1D-myo-inositol 1,4,5-trisphosphate + a 1,2-diacyl-sn-glycerol + H(+)</text>
        <dbReference type="Rhea" id="RHEA:33179"/>
        <dbReference type="ChEBI" id="CHEBI:15377"/>
        <dbReference type="ChEBI" id="CHEBI:15378"/>
        <dbReference type="ChEBI" id="CHEBI:17815"/>
        <dbReference type="ChEBI" id="CHEBI:58456"/>
        <dbReference type="ChEBI" id="CHEBI:203600"/>
        <dbReference type="EC" id="3.1.4.11"/>
    </reaction>
    <physiologicalReaction direction="left-to-right" evidence="6">
        <dbReference type="Rhea" id="RHEA:33180"/>
    </physiologicalReaction>
</comment>
<dbReference type="InterPro" id="IPR017946">
    <property type="entry name" value="PLC-like_Pdiesterase_TIM-brl"/>
</dbReference>
<dbReference type="Gene3D" id="2.30.29.30">
    <property type="entry name" value="Pleckstrin-homology domain (PH domain)/Phosphotyrosine-binding domain (PTB)"/>
    <property type="match status" value="1"/>
</dbReference>
<dbReference type="EMBL" id="CAWYQH010000001">
    <property type="protein sequence ID" value="CAK8671244.1"/>
    <property type="molecule type" value="Genomic_DNA"/>
</dbReference>
<dbReference type="Pfam" id="PF09279">
    <property type="entry name" value="EF-hand_like"/>
    <property type="match status" value="1"/>
</dbReference>
<feature type="compositionally biased region" description="Low complexity" evidence="8">
    <location>
        <begin position="236"/>
        <end position="249"/>
    </location>
</feature>
<feature type="domain" description="EF-hand" evidence="12">
    <location>
        <begin position="566"/>
        <end position="601"/>
    </location>
</feature>
<dbReference type="SMART" id="SM00239">
    <property type="entry name" value="C2"/>
    <property type="match status" value="1"/>
</dbReference>
<dbReference type="SMART" id="SM00149">
    <property type="entry name" value="PLCYc"/>
    <property type="match status" value="1"/>
</dbReference>
<feature type="domain" description="PH" evidence="9">
    <location>
        <begin position="444"/>
        <end position="553"/>
    </location>
</feature>
<feature type="compositionally biased region" description="Low complexity" evidence="8">
    <location>
        <begin position="1357"/>
        <end position="1369"/>
    </location>
</feature>
<dbReference type="SUPFAM" id="SSF47473">
    <property type="entry name" value="EF-hand"/>
    <property type="match status" value="1"/>
</dbReference>
<dbReference type="InterPro" id="IPR001849">
    <property type="entry name" value="PH_domain"/>
</dbReference>
<dbReference type="CDD" id="cd08597">
    <property type="entry name" value="PI-PLCc_PRIP_metazoa"/>
    <property type="match status" value="1"/>
</dbReference>
<dbReference type="SUPFAM" id="SSF51695">
    <property type="entry name" value="PLC-like phosphodiesterases"/>
    <property type="match status" value="1"/>
</dbReference>
<feature type="compositionally biased region" description="Low complexity" evidence="8">
    <location>
        <begin position="27"/>
        <end position="37"/>
    </location>
</feature>
<dbReference type="InterPro" id="IPR035892">
    <property type="entry name" value="C2_domain_sf"/>
</dbReference>
<evidence type="ECO:0000256" key="3">
    <source>
        <dbReference type="ARBA" id="ARBA00022963"/>
    </source>
</evidence>
<dbReference type="InterPro" id="IPR001192">
    <property type="entry name" value="PI-PLC_fam"/>
</dbReference>
<dbReference type="InterPro" id="IPR011993">
    <property type="entry name" value="PH-like_dom_sf"/>
</dbReference>
<evidence type="ECO:0000259" key="9">
    <source>
        <dbReference type="PROSITE" id="PS50003"/>
    </source>
</evidence>
<dbReference type="SMART" id="SM00054">
    <property type="entry name" value="EFh"/>
    <property type="match status" value="1"/>
</dbReference>
<feature type="domain" description="PI-PLC Y-box" evidence="11">
    <location>
        <begin position="927"/>
        <end position="1044"/>
    </location>
</feature>
<keyword evidence="5" id="KW-0807">Transducer</keyword>
<organism evidence="13 14">
    <name type="scientific">Clavelina lepadiformis</name>
    <name type="common">Light-bulb sea squirt</name>
    <name type="synonym">Ascidia lepadiformis</name>
    <dbReference type="NCBI Taxonomy" id="159417"/>
    <lineage>
        <taxon>Eukaryota</taxon>
        <taxon>Metazoa</taxon>
        <taxon>Chordata</taxon>
        <taxon>Tunicata</taxon>
        <taxon>Ascidiacea</taxon>
        <taxon>Aplousobranchia</taxon>
        <taxon>Clavelinidae</taxon>
        <taxon>Clavelina</taxon>
    </lineage>
</organism>
<evidence type="ECO:0000256" key="4">
    <source>
        <dbReference type="ARBA" id="ARBA00023098"/>
    </source>
</evidence>
<feature type="region of interest" description="Disordered" evidence="8">
    <location>
        <begin position="96"/>
        <end position="138"/>
    </location>
</feature>
<dbReference type="Gene3D" id="1.10.238.10">
    <property type="entry name" value="EF-hand"/>
    <property type="match status" value="2"/>
</dbReference>
<protein>
    <recommendedName>
        <fullName evidence="2 7">Phosphoinositide phospholipase C</fullName>
        <ecNumber evidence="2 7">3.1.4.11</ecNumber>
    </recommendedName>
</protein>
<feature type="region of interest" description="Disordered" evidence="8">
    <location>
        <begin position="1197"/>
        <end position="1237"/>
    </location>
</feature>